<keyword evidence="8 9" id="KW-0472">Membrane</keyword>
<dbReference type="GO" id="GO:0005886">
    <property type="term" value="C:plasma membrane"/>
    <property type="evidence" value="ECO:0007669"/>
    <property type="project" value="UniProtKB-SubCell"/>
</dbReference>
<dbReference type="Proteomes" id="UP000537141">
    <property type="component" value="Unassembled WGS sequence"/>
</dbReference>
<dbReference type="InterPro" id="IPR004485">
    <property type="entry name" value="Cobalamin_biosynth_CobD/CbiB"/>
</dbReference>
<dbReference type="GO" id="GO:0009236">
    <property type="term" value="P:cobalamin biosynthetic process"/>
    <property type="evidence" value="ECO:0007669"/>
    <property type="project" value="UniProtKB-UniPathway"/>
</dbReference>
<comment type="pathway">
    <text evidence="2">Cofactor biosynthesis; adenosylcobalamin biosynthesis.</text>
</comment>
<evidence type="ECO:0000256" key="6">
    <source>
        <dbReference type="ARBA" id="ARBA00022692"/>
    </source>
</evidence>
<comment type="similarity">
    <text evidence="3">Belongs to the CobD/CbiB family.</text>
</comment>
<dbReference type="GO" id="GO:0048472">
    <property type="term" value="F:threonine-phosphate decarboxylase activity"/>
    <property type="evidence" value="ECO:0007669"/>
    <property type="project" value="InterPro"/>
</dbReference>
<keyword evidence="11" id="KW-1185">Reference proteome</keyword>
<evidence type="ECO:0000256" key="1">
    <source>
        <dbReference type="ARBA" id="ARBA00004651"/>
    </source>
</evidence>
<feature type="transmembrane region" description="Helical" evidence="9">
    <location>
        <begin position="6"/>
        <end position="27"/>
    </location>
</feature>
<dbReference type="UniPathway" id="UPA00148"/>
<feature type="transmembrane region" description="Helical" evidence="9">
    <location>
        <begin position="301"/>
        <end position="322"/>
    </location>
</feature>
<protein>
    <submittedName>
        <fullName evidence="10">Adenosylcobinamide-phosphate synthase</fullName>
        <ecNumber evidence="10">6.3.1.10</ecNumber>
    </submittedName>
</protein>
<comment type="subcellular location">
    <subcellularLocation>
        <location evidence="1">Cell membrane</location>
        <topology evidence="1">Multi-pass membrane protein</topology>
    </subcellularLocation>
</comment>
<dbReference type="PANTHER" id="PTHR34308:SF1">
    <property type="entry name" value="COBALAMIN BIOSYNTHESIS PROTEIN CBIB"/>
    <property type="match status" value="1"/>
</dbReference>
<feature type="transmembrane region" description="Helical" evidence="9">
    <location>
        <begin position="92"/>
        <end position="110"/>
    </location>
</feature>
<dbReference type="EC" id="6.3.1.10" evidence="10"/>
<evidence type="ECO:0000256" key="5">
    <source>
        <dbReference type="ARBA" id="ARBA00022573"/>
    </source>
</evidence>
<comment type="caution">
    <text evidence="10">The sequence shown here is derived from an EMBL/GenBank/DDBJ whole genome shotgun (WGS) entry which is preliminary data.</text>
</comment>
<evidence type="ECO:0000256" key="8">
    <source>
        <dbReference type="ARBA" id="ARBA00023136"/>
    </source>
</evidence>
<accession>A0A7X0NHQ9</accession>
<dbReference type="RefSeq" id="WP_184424468.1">
    <property type="nucleotide sequence ID" value="NZ_AP027362.1"/>
</dbReference>
<evidence type="ECO:0000256" key="3">
    <source>
        <dbReference type="ARBA" id="ARBA00006263"/>
    </source>
</evidence>
<feature type="transmembrane region" description="Helical" evidence="9">
    <location>
        <begin position="66"/>
        <end position="86"/>
    </location>
</feature>
<dbReference type="GO" id="GO:0043757">
    <property type="term" value="F:adenosylcobinamide-phosphate synthase activity"/>
    <property type="evidence" value="ECO:0007669"/>
    <property type="project" value="UniProtKB-EC"/>
</dbReference>
<evidence type="ECO:0000256" key="4">
    <source>
        <dbReference type="ARBA" id="ARBA00022475"/>
    </source>
</evidence>
<dbReference type="Pfam" id="PF03186">
    <property type="entry name" value="CobD_Cbib"/>
    <property type="match status" value="1"/>
</dbReference>
<feature type="transmembrane region" description="Helical" evidence="9">
    <location>
        <begin position="164"/>
        <end position="186"/>
    </location>
</feature>
<evidence type="ECO:0000256" key="9">
    <source>
        <dbReference type="SAM" id="Phobius"/>
    </source>
</evidence>
<keyword evidence="7 9" id="KW-1133">Transmembrane helix</keyword>
<dbReference type="EMBL" id="JACHHU010000018">
    <property type="protein sequence ID" value="MBB6543687.1"/>
    <property type="molecule type" value="Genomic_DNA"/>
</dbReference>
<evidence type="ECO:0000256" key="2">
    <source>
        <dbReference type="ARBA" id="ARBA00004953"/>
    </source>
</evidence>
<evidence type="ECO:0000256" key="7">
    <source>
        <dbReference type="ARBA" id="ARBA00022989"/>
    </source>
</evidence>
<evidence type="ECO:0000313" key="11">
    <source>
        <dbReference type="Proteomes" id="UP000537141"/>
    </source>
</evidence>
<keyword evidence="5" id="KW-0169">Cobalamin biosynthesis</keyword>
<gene>
    <name evidence="10" type="ORF">HNQ55_002208</name>
</gene>
<keyword evidence="10" id="KW-0436">Ligase</keyword>
<dbReference type="AlphaFoldDB" id="A0A7X0NHQ9"/>
<sequence length="324" mass="37140">MYSFEALPNLVQHTAILAIVIIVKLIIAKFSGNLSATHGMQYFQFYCQRLSDKVNKSTNSDHQQKIAGLIALLITLAPLIVILWLFEEFVAIEQLWQVLLLYMALGHFNLSSLSNKISRALTNNDKQTAKSLLQENCLRDTRQLSAMGLSKATIEMQLIKHIQLHIVVSFCYLLIGPIAALAYRLVLEMHYSWNTKVAKFFYFGQASNFLMQLITWLPTRVYYTTYLLTTIGHNFFHFWRVTRQSFFQLTPNLLVELHALNLNIQLGGVAMYNQQKLRRLGFNTSGNQPLVTDINNSSKQLLIVDIALVILLIIFTYISVLFTR</sequence>
<dbReference type="PANTHER" id="PTHR34308">
    <property type="entry name" value="COBALAMIN BIOSYNTHESIS PROTEIN CBIB"/>
    <property type="match status" value="1"/>
</dbReference>
<keyword evidence="4" id="KW-1003">Cell membrane</keyword>
<keyword evidence="6 9" id="KW-0812">Transmembrane</keyword>
<proteinExistence type="inferred from homology"/>
<name>A0A7X0NHQ9_9GAMM</name>
<organism evidence="10 11">
    <name type="scientific">Thalassotalea piscium</name>
    <dbReference type="NCBI Taxonomy" id="1230533"/>
    <lineage>
        <taxon>Bacteria</taxon>
        <taxon>Pseudomonadati</taxon>
        <taxon>Pseudomonadota</taxon>
        <taxon>Gammaproteobacteria</taxon>
        <taxon>Alteromonadales</taxon>
        <taxon>Colwelliaceae</taxon>
        <taxon>Thalassotalea</taxon>
    </lineage>
</organism>
<reference evidence="10 11" key="1">
    <citation type="submission" date="2020-08" db="EMBL/GenBank/DDBJ databases">
        <title>Genomic Encyclopedia of Type Strains, Phase IV (KMG-IV): sequencing the most valuable type-strain genomes for metagenomic binning, comparative biology and taxonomic classification.</title>
        <authorList>
            <person name="Goeker M."/>
        </authorList>
    </citation>
    <scope>NUCLEOTIDE SEQUENCE [LARGE SCALE GENOMIC DNA]</scope>
    <source>
        <strain evidence="10 11">DSM 26287</strain>
    </source>
</reference>
<evidence type="ECO:0000313" key="10">
    <source>
        <dbReference type="EMBL" id="MBB6543687.1"/>
    </source>
</evidence>